<dbReference type="eggNOG" id="ENOG502SBPY">
    <property type="taxonomic scope" value="Eukaryota"/>
</dbReference>
<dbReference type="GeneID" id="9627155"/>
<accession>D8UGA2</accession>
<dbReference type="CDD" id="cd00371">
    <property type="entry name" value="HMA"/>
    <property type="match status" value="1"/>
</dbReference>
<evidence type="ECO:0000313" key="4">
    <source>
        <dbReference type="EMBL" id="EFJ41225.1"/>
    </source>
</evidence>
<proteinExistence type="predicted"/>
<evidence type="ECO:0000259" key="3">
    <source>
        <dbReference type="Pfam" id="PF00403"/>
    </source>
</evidence>
<dbReference type="InterPro" id="IPR036163">
    <property type="entry name" value="HMA_dom_sf"/>
</dbReference>
<dbReference type="Proteomes" id="UP000001058">
    <property type="component" value="Unassembled WGS sequence"/>
</dbReference>
<feature type="region of interest" description="Disordered" evidence="2">
    <location>
        <begin position="118"/>
        <end position="167"/>
    </location>
</feature>
<organism evidence="5">
    <name type="scientific">Volvox carteri f. nagariensis</name>
    <dbReference type="NCBI Taxonomy" id="3068"/>
    <lineage>
        <taxon>Eukaryota</taxon>
        <taxon>Viridiplantae</taxon>
        <taxon>Chlorophyta</taxon>
        <taxon>core chlorophytes</taxon>
        <taxon>Chlorophyceae</taxon>
        <taxon>CS clade</taxon>
        <taxon>Chlamydomonadales</taxon>
        <taxon>Volvocaceae</taxon>
        <taxon>Volvox</taxon>
    </lineage>
</organism>
<reference evidence="4 5" key="1">
    <citation type="journal article" date="2010" name="Science">
        <title>Genomic analysis of organismal complexity in the multicellular green alga Volvox carteri.</title>
        <authorList>
            <person name="Prochnik S.E."/>
            <person name="Umen J."/>
            <person name="Nedelcu A.M."/>
            <person name="Hallmann A."/>
            <person name="Miller S.M."/>
            <person name="Nishii I."/>
            <person name="Ferris P."/>
            <person name="Kuo A."/>
            <person name="Mitros T."/>
            <person name="Fritz-Laylin L.K."/>
            <person name="Hellsten U."/>
            <person name="Chapman J."/>
            <person name="Simakov O."/>
            <person name="Rensing S.A."/>
            <person name="Terry A."/>
            <person name="Pangilinan J."/>
            <person name="Kapitonov V."/>
            <person name="Jurka J."/>
            <person name="Salamov A."/>
            <person name="Shapiro H."/>
            <person name="Schmutz J."/>
            <person name="Grimwood J."/>
            <person name="Lindquist E."/>
            <person name="Lucas S."/>
            <person name="Grigoriev I.V."/>
            <person name="Schmitt R."/>
            <person name="Kirk D."/>
            <person name="Rokhsar D.S."/>
        </authorList>
    </citation>
    <scope>NUCLEOTIDE SEQUENCE [LARGE SCALE GENOMIC DNA]</scope>
    <source>
        <strain evidence="5">f. Nagariensis / Eve</strain>
    </source>
</reference>
<dbReference type="RefSeq" id="XP_002957676.1">
    <property type="nucleotide sequence ID" value="XM_002957630.1"/>
</dbReference>
<evidence type="ECO:0000256" key="2">
    <source>
        <dbReference type="SAM" id="MobiDB-lite"/>
    </source>
</evidence>
<dbReference type="AlphaFoldDB" id="D8UGA2"/>
<dbReference type="InterPro" id="IPR006121">
    <property type="entry name" value="HMA_dom"/>
</dbReference>
<dbReference type="Pfam" id="PF00403">
    <property type="entry name" value="HMA"/>
    <property type="match status" value="1"/>
</dbReference>
<keyword evidence="1" id="KW-0479">Metal-binding</keyword>
<dbReference type="InterPro" id="IPR017969">
    <property type="entry name" value="Heavy-metal-associated_CS"/>
</dbReference>
<feature type="domain" description="HMA" evidence="3">
    <location>
        <begin position="179"/>
        <end position="215"/>
    </location>
</feature>
<evidence type="ECO:0000313" key="5">
    <source>
        <dbReference type="Proteomes" id="UP000001058"/>
    </source>
</evidence>
<evidence type="ECO:0000256" key="1">
    <source>
        <dbReference type="ARBA" id="ARBA00022723"/>
    </source>
</evidence>
<keyword evidence="5" id="KW-1185">Reference proteome</keyword>
<protein>
    <recommendedName>
        <fullName evidence="3">HMA domain-containing protein</fullName>
    </recommendedName>
</protein>
<dbReference type="KEGG" id="vcn:VOLCADRAFT_98781"/>
<gene>
    <name evidence="4" type="ORF">VOLCADRAFT_98781</name>
</gene>
<sequence>MSCHCQSLIPQPPNRRVPLSSAHQSSSATRALTGLSILGSLFASSCCVIQLLLNSLQLGCAGFAVLNPWKNHFRALTVLALAHLLYRDGFNRKSLLTIALTTALMFSQDAVRFHNLHTSRLHPPPPAPANAAAAAEPAGHHVSASTNSSANSSKHNRRTDETQATATNGTVAATTAATVTGIKCEGCAARLKLALMRLPGVERCAVDYASGQVLVWGARGDRELTEGELMWAERSHSLRGSPLSYSGKLGSLSATATDVDGNGRYKLSATPVVCPGGNGGSAHSGSITDAVATVTFELLSDKKRTSRRAQLCSICSMKMSARGAVVAVVVAIAFDPKTMR</sequence>
<name>D8UGA2_VOLCA</name>
<dbReference type="SUPFAM" id="SSF55008">
    <property type="entry name" value="HMA, heavy metal-associated domain"/>
    <property type="match status" value="1"/>
</dbReference>
<dbReference type="OrthoDB" id="547288at2759"/>
<feature type="compositionally biased region" description="Low complexity" evidence="2">
    <location>
        <begin position="129"/>
        <end position="153"/>
    </location>
</feature>
<dbReference type="GO" id="GO:0046872">
    <property type="term" value="F:metal ion binding"/>
    <property type="evidence" value="ECO:0007669"/>
    <property type="project" value="UniProtKB-KW"/>
</dbReference>
<dbReference type="PROSITE" id="PS01047">
    <property type="entry name" value="HMA_1"/>
    <property type="match status" value="1"/>
</dbReference>
<dbReference type="Gene3D" id="3.30.70.100">
    <property type="match status" value="1"/>
</dbReference>
<dbReference type="EMBL" id="GL378398">
    <property type="protein sequence ID" value="EFJ41225.1"/>
    <property type="molecule type" value="Genomic_DNA"/>
</dbReference>
<dbReference type="InParanoid" id="D8UGA2"/>